<organism evidence="1">
    <name type="scientific">Rhizoctonia solani</name>
    <dbReference type="NCBI Taxonomy" id="456999"/>
    <lineage>
        <taxon>Eukaryota</taxon>
        <taxon>Fungi</taxon>
        <taxon>Dikarya</taxon>
        <taxon>Basidiomycota</taxon>
        <taxon>Agaricomycotina</taxon>
        <taxon>Agaricomycetes</taxon>
        <taxon>Cantharellales</taxon>
        <taxon>Ceratobasidiaceae</taxon>
        <taxon>Rhizoctonia</taxon>
    </lineage>
</organism>
<sequence length="124" mass="14390">MIFLCVNLYGPYSFSCMVLNKFRICVYYINYMPLLSVRTWSGQAIMCRRSTSSVHPPFYMIGGWTFSFCKAKWKSSWKPAGVSSIFSRWNVGNRNRFRFPTGGLHSYFTANLELRSVAILYAPH</sequence>
<protein>
    <submittedName>
        <fullName evidence="1">Uncharacterized protein</fullName>
    </submittedName>
</protein>
<geneLocation type="mitochondrion" evidence="1"/>
<keyword evidence="1" id="KW-0496">Mitochondrion</keyword>
<reference evidence="1" key="2">
    <citation type="journal article" date="2014" name="FEMS Microbiol. Lett.">
        <title>Mobile elements and mitochondrial genome expansion in the soil fungus and potato pathogen Rhizoctonia solani AG-3.</title>
        <authorList>
            <person name="Losada L."/>
            <person name="Pakala S.B."/>
            <person name="Fedorova N.D."/>
            <person name="Joardar V."/>
            <person name="Shabalina S.A."/>
            <person name="Hostetler J."/>
            <person name="Pakala S.M."/>
            <person name="Zafar N."/>
            <person name="Thomas E."/>
            <person name="Rodriguez-Carres M."/>
            <person name="Dean R."/>
            <person name="Vilgalys R."/>
            <person name="Nierman W.C."/>
            <person name="Cubeta M.A."/>
        </authorList>
    </citation>
    <scope>NUCLEOTIDE SEQUENCE</scope>
    <source>
        <strain evidence="1">AG3 Rhs1AP</strain>
    </source>
</reference>
<reference evidence="1" key="1">
    <citation type="submission" date="2012-12" db="EMBL/GenBank/DDBJ databases">
        <authorList>
            <person name="Pakala S."/>
            <person name="Fedorova N."/>
            <person name="Joardar V."/>
            <person name="Shabalina S."/>
            <person name="Hostetler J."/>
            <person name="Pakala S."/>
            <person name="Zafar N."/>
            <person name="Nierman W."/>
            <person name="Cubeta M."/>
        </authorList>
    </citation>
    <scope>NUCLEOTIDE SEQUENCE</scope>
    <source>
        <strain evidence="1">AG3 Rhs1AP</strain>
    </source>
</reference>
<dbReference type="GeneID" id="16029566"/>
<evidence type="ECO:0000313" key="1">
    <source>
        <dbReference type="EMBL" id="AGK45435.1"/>
    </source>
</evidence>
<dbReference type="AlphaFoldDB" id="N0ACX1"/>
<proteinExistence type="predicted"/>
<name>N0ACX1_9AGAM</name>
<dbReference type="RefSeq" id="YP_008082057.1">
    <property type="nucleotide sequence ID" value="NC_021436.1"/>
</dbReference>
<dbReference type="EMBL" id="KC352446">
    <property type="protein sequence ID" value="AGK45435.1"/>
    <property type="molecule type" value="Genomic_DNA"/>
</dbReference>
<gene>
    <name evidence="1" type="ORF">RSOL_m01230</name>
</gene>
<accession>N0ACX1</accession>